<keyword evidence="4" id="KW-1185">Reference proteome</keyword>
<dbReference type="AlphaFoldDB" id="A0AAV2QW13"/>
<feature type="compositionally biased region" description="Polar residues" evidence="1">
    <location>
        <begin position="105"/>
        <end position="129"/>
    </location>
</feature>
<protein>
    <submittedName>
        <fullName evidence="3">Uncharacterized protein</fullName>
    </submittedName>
</protein>
<dbReference type="EMBL" id="CAXKWB010011448">
    <property type="protein sequence ID" value="CAL4101419.1"/>
    <property type="molecule type" value="Genomic_DNA"/>
</dbReference>
<feature type="compositionally biased region" description="Basic residues" evidence="1">
    <location>
        <begin position="79"/>
        <end position="90"/>
    </location>
</feature>
<evidence type="ECO:0000256" key="1">
    <source>
        <dbReference type="SAM" id="MobiDB-lite"/>
    </source>
</evidence>
<gene>
    <name evidence="3" type="ORF">MNOR_LOCUS17003</name>
</gene>
<feature type="compositionally biased region" description="Polar residues" evidence="1">
    <location>
        <begin position="136"/>
        <end position="148"/>
    </location>
</feature>
<dbReference type="Proteomes" id="UP001497623">
    <property type="component" value="Unassembled WGS sequence"/>
</dbReference>
<feature type="chain" id="PRO_5043662864" evidence="2">
    <location>
        <begin position="25"/>
        <end position="244"/>
    </location>
</feature>
<feature type="signal peptide" evidence="2">
    <location>
        <begin position="1"/>
        <end position="24"/>
    </location>
</feature>
<accession>A0AAV2QW13</accession>
<evidence type="ECO:0000256" key="2">
    <source>
        <dbReference type="SAM" id="SignalP"/>
    </source>
</evidence>
<keyword evidence="2" id="KW-0732">Signal</keyword>
<feature type="compositionally biased region" description="Polar residues" evidence="1">
    <location>
        <begin position="156"/>
        <end position="179"/>
    </location>
</feature>
<organism evidence="3 4">
    <name type="scientific">Meganyctiphanes norvegica</name>
    <name type="common">Northern krill</name>
    <name type="synonym">Thysanopoda norvegica</name>
    <dbReference type="NCBI Taxonomy" id="48144"/>
    <lineage>
        <taxon>Eukaryota</taxon>
        <taxon>Metazoa</taxon>
        <taxon>Ecdysozoa</taxon>
        <taxon>Arthropoda</taxon>
        <taxon>Crustacea</taxon>
        <taxon>Multicrustacea</taxon>
        <taxon>Malacostraca</taxon>
        <taxon>Eumalacostraca</taxon>
        <taxon>Eucarida</taxon>
        <taxon>Euphausiacea</taxon>
        <taxon>Euphausiidae</taxon>
        <taxon>Meganyctiphanes</taxon>
    </lineage>
</organism>
<name>A0AAV2QW13_MEGNR</name>
<sequence>MMLVQMWIVTMLGLGLLHTVQVQAKLRTSGQKIKLDKMANSVLVSPLEGWEDVERRSRSPQSSITYGSWRYKITEQRKHGGGRPRGRTKQRQTPYFTTRPPLGSNRVQSSGNRVQSSGDRVQGSGNRVRSSAVGGIQSSRAQQGSITHRQGPRVYNTDSNSRSNFKGSRVHSGSSTRIHSSYIKGSNVGGGGSRVHQGTNVKGVWHGSRGTVSTGSKNRTPLRVAPVYDINKVKNWRGLELDHG</sequence>
<evidence type="ECO:0000313" key="4">
    <source>
        <dbReference type="Proteomes" id="UP001497623"/>
    </source>
</evidence>
<feature type="non-terminal residue" evidence="3">
    <location>
        <position position="244"/>
    </location>
</feature>
<proteinExistence type="predicted"/>
<comment type="caution">
    <text evidence="3">The sequence shown here is derived from an EMBL/GenBank/DDBJ whole genome shotgun (WGS) entry which is preliminary data.</text>
</comment>
<evidence type="ECO:0000313" key="3">
    <source>
        <dbReference type="EMBL" id="CAL4101419.1"/>
    </source>
</evidence>
<feature type="region of interest" description="Disordered" evidence="1">
    <location>
        <begin position="73"/>
        <end position="218"/>
    </location>
</feature>
<reference evidence="3 4" key="1">
    <citation type="submission" date="2024-05" db="EMBL/GenBank/DDBJ databases">
        <authorList>
            <person name="Wallberg A."/>
        </authorList>
    </citation>
    <scope>NUCLEOTIDE SEQUENCE [LARGE SCALE GENOMIC DNA]</scope>
</reference>